<dbReference type="OrthoDB" id="952277at2"/>
<name>A0A1S1Z0P5_FLAPC</name>
<evidence type="ECO:0000256" key="2">
    <source>
        <dbReference type="ARBA" id="ARBA00023125"/>
    </source>
</evidence>
<keyword evidence="7" id="KW-1185">Reference proteome</keyword>
<gene>
    <name evidence="6" type="ORF">NH26_10960</name>
</gene>
<protein>
    <recommendedName>
        <fullName evidence="5">HTH araC/xylS-type domain-containing protein</fullName>
    </recommendedName>
</protein>
<dbReference type="SMART" id="SM00342">
    <property type="entry name" value="HTH_ARAC"/>
    <property type="match status" value="1"/>
</dbReference>
<dbReference type="InterPro" id="IPR018060">
    <property type="entry name" value="HTH_AraC"/>
</dbReference>
<evidence type="ECO:0000313" key="6">
    <source>
        <dbReference type="EMBL" id="OHX66839.1"/>
    </source>
</evidence>
<proteinExistence type="predicted"/>
<dbReference type="InterPro" id="IPR009057">
    <property type="entry name" value="Homeodomain-like_sf"/>
</dbReference>
<feature type="domain" description="HTH araC/xylS-type" evidence="5">
    <location>
        <begin position="100"/>
        <end position="180"/>
    </location>
</feature>
<feature type="region of interest" description="Disordered" evidence="4">
    <location>
        <begin position="171"/>
        <end position="193"/>
    </location>
</feature>
<sequence>MIDLLTLRIKNMVCNRCIQAVWNIFEKNDVMLDRVELGVAYLQLPLQPNQKEIVIKDLQDLGFELLDNKQSIIVEKVKNVIHHKFEHLDQDIWKNNLSVELQKEIGMDYSKISTLFSSVEGITIEKYLNHQKIEKVKEFLSYDELTIAQIADILGYSSSQYLSSKFKQSTGLTPSNFKSMNQKPLRKSLDELK</sequence>
<evidence type="ECO:0000256" key="1">
    <source>
        <dbReference type="ARBA" id="ARBA00023015"/>
    </source>
</evidence>
<dbReference type="Proteomes" id="UP000179797">
    <property type="component" value="Unassembled WGS sequence"/>
</dbReference>
<dbReference type="Pfam" id="PF12833">
    <property type="entry name" value="HTH_18"/>
    <property type="match status" value="1"/>
</dbReference>
<evidence type="ECO:0000256" key="4">
    <source>
        <dbReference type="SAM" id="MobiDB-lite"/>
    </source>
</evidence>
<dbReference type="Gene3D" id="1.10.10.60">
    <property type="entry name" value="Homeodomain-like"/>
    <property type="match status" value="1"/>
</dbReference>
<dbReference type="PROSITE" id="PS01124">
    <property type="entry name" value="HTH_ARAC_FAMILY_2"/>
    <property type="match status" value="1"/>
</dbReference>
<dbReference type="GO" id="GO:0043565">
    <property type="term" value="F:sequence-specific DNA binding"/>
    <property type="evidence" value="ECO:0007669"/>
    <property type="project" value="InterPro"/>
</dbReference>
<feature type="compositionally biased region" description="Polar residues" evidence="4">
    <location>
        <begin position="171"/>
        <end position="182"/>
    </location>
</feature>
<evidence type="ECO:0000256" key="3">
    <source>
        <dbReference type="ARBA" id="ARBA00023163"/>
    </source>
</evidence>
<dbReference type="RefSeq" id="WP_044222927.1">
    <property type="nucleotide sequence ID" value="NZ_JRYR02000001.1"/>
</dbReference>
<organism evidence="6 7">
    <name type="scientific">Flammeovirga pacifica</name>
    <dbReference type="NCBI Taxonomy" id="915059"/>
    <lineage>
        <taxon>Bacteria</taxon>
        <taxon>Pseudomonadati</taxon>
        <taxon>Bacteroidota</taxon>
        <taxon>Cytophagia</taxon>
        <taxon>Cytophagales</taxon>
        <taxon>Flammeovirgaceae</taxon>
        <taxon>Flammeovirga</taxon>
    </lineage>
</organism>
<dbReference type="AlphaFoldDB" id="A0A1S1Z0P5"/>
<dbReference type="InterPro" id="IPR018062">
    <property type="entry name" value="HTH_AraC-typ_CS"/>
</dbReference>
<evidence type="ECO:0000313" key="7">
    <source>
        <dbReference type="Proteomes" id="UP000179797"/>
    </source>
</evidence>
<dbReference type="SUPFAM" id="SSF46689">
    <property type="entry name" value="Homeodomain-like"/>
    <property type="match status" value="1"/>
</dbReference>
<reference evidence="6 7" key="1">
    <citation type="journal article" date="2012" name="Int. J. Syst. Evol. Microbiol.">
        <title>Flammeovirga pacifica sp. nov., isolated from deep-sea sediment.</title>
        <authorList>
            <person name="Xu H."/>
            <person name="Fu Y."/>
            <person name="Yang N."/>
            <person name="Ding Z."/>
            <person name="Lai Q."/>
            <person name="Zeng R."/>
        </authorList>
    </citation>
    <scope>NUCLEOTIDE SEQUENCE [LARGE SCALE GENOMIC DNA]</scope>
    <source>
        <strain evidence="7">DSM 24597 / LMG 26175 / WPAGA1</strain>
    </source>
</reference>
<dbReference type="PANTHER" id="PTHR43280:SF28">
    <property type="entry name" value="HTH-TYPE TRANSCRIPTIONAL ACTIVATOR RHAS"/>
    <property type="match status" value="1"/>
</dbReference>
<dbReference type="PROSITE" id="PS00041">
    <property type="entry name" value="HTH_ARAC_FAMILY_1"/>
    <property type="match status" value="1"/>
</dbReference>
<dbReference type="EMBL" id="JRYR02000001">
    <property type="protein sequence ID" value="OHX66839.1"/>
    <property type="molecule type" value="Genomic_DNA"/>
</dbReference>
<evidence type="ECO:0000259" key="5">
    <source>
        <dbReference type="PROSITE" id="PS01124"/>
    </source>
</evidence>
<comment type="caution">
    <text evidence="6">The sequence shown here is derived from an EMBL/GenBank/DDBJ whole genome shotgun (WGS) entry which is preliminary data.</text>
</comment>
<dbReference type="STRING" id="915059.NH26_10960"/>
<keyword evidence="1" id="KW-0805">Transcription regulation</keyword>
<keyword evidence="2" id="KW-0238">DNA-binding</keyword>
<accession>A0A1S1Z0P5</accession>
<dbReference type="PANTHER" id="PTHR43280">
    <property type="entry name" value="ARAC-FAMILY TRANSCRIPTIONAL REGULATOR"/>
    <property type="match status" value="1"/>
</dbReference>
<keyword evidence="3" id="KW-0804">Transcription</keyword>
<dbReference type="GO" id="GO:0003700">
    <property type="term" value="F:DNA-binding transcription factor activity"/>
    <property type="evidence" value="ECO:0007669"/>
    <property type="project" value="InterPro"/>
</dbReference>